<dbReference type="SUPFAM" id="SSF81324">
    <property type="entry name" value="Voltage-gated potassium channels"/>
    <property type="match status" value="1"/>
</dbReference>
<comment type="subcellular location">
    <subcellularLocation>
        <location evidence="1 12">Membrane</location>
        <topology evidence="1 12">Multi-pass membrane protein</topology>
    </subcellularLocation>
</comment>
<evidence type="ECO:0000313" key="17">
    <source>
        <dbReference type="Proteomes" id="UP001274896"/>
    </source>
</evidence>
<evidence type="ECO:0000256" key="2">
    <source>
        <dbReference type="ARBA" id="ARBA00022448"/>
    </source>
</evidence>
<dbReference type="Gene3D" id="2.60.40.1400">
    <property type="entry name" value="G protein-activated inward rectifier potassium channel 1"/>
    <property type="match status" value="1"/>
</dbReference>
<feature type="domain" description="Inward rectifier potassium channel C-terminal" evidence="15">
    <location>
        <begin position="245"/>
        <end position="401"/>
    </location>
</feature>
<keyword evidence="6 12" id="KW-0630">Potassium</keyword>
<dbReference type="InterPro" id="IPR040445">
    <property type="entry name" value="Kir_TM"/>
</dbReference>
<evidence type="ECO:0000256" key="3">
    <source>
        <dbReference type="ARBA" id="ARBA00022538"/>
    </source>
</evidence>
<dbReference type="InterPro" id="IPR013518">
    <property type="entry name" value="K_chnl_inward-rec_Kir_cyto"/>
</dbReference>
<sequence length="426" mass="48240">MASDLEVLTLIPAASHSAAKCPSACCKSRPEEANRTTSSAKISDEILWSPNRTPSSPWLCLEILSIKTMNRTGDKGQPCWSPTCTGNRMNGGVQLRVVSKDGHNNIRIDNIDGMVKLYLHDIWTTVVDMKWRYKLTLFVSTFLTTWFFFGMLFYFIAMANNDVNIEQASNHTPCVMNVATLTGAYLFSLESQTTIGYGFRHISEECPLAIFTLVLQLVLTGLAEIFVTGAFLAKLARPKKRAETIKFSQLALVSKQKGQLCVMVRVANMRRSLLIQCQLSGKLYFPYVTEEGEKIQIHQESVDFQCDSNEQCPFLVLPLIFYHVLDEKSPLANLTAENLKVRNFELVVTLNATMESTASTCQSRTSYVPQEFRWGYEFKPLSIGTHRGKYVTDFNYFDEIQLSSDSLLLQEPRNEKLLLEEEYSKD</sequence>
<evidence type="ECO:0000256" key="4">
    <source>
        <dbReference type="ARBA" id="ARBA00022692"/>
    </source>
</evidence>
<keyword evidence="5 12" id="KW-0851">Voltage-gated channel</keyword>
<dbReference type="Gene3D" id="1.10.287.70">
    <property type="match status" value="1"/>
</dbReference>
<evidence type="ECO:0000256" key="12">
    <source>
        <dbReference type="RuleBase" id="RU003822"/>
    </source>
</evidence>
<dbReference type="InterPro" id="IPR014756">
    <property type="entry name" value="Ig_E-set"/>
</dbReference>
<keyword evidence="2 12" id="KW-0813">Transport</keyword>
<dbReference type="PANTHER" id="PTHR11767">
    <property type="entry name" value="INWARD RECTIFIER POTASSIUM CHANNEL"/>
    <property type="match status" value="1"/>
</dbReference>
<comment type="similarity">
    <text evidence="12">Belongs to the inward rectifier-type potassium channel (TC 1.A.2.1) family.</text>
</comment>
<feature type="transmembrane region" description="Helical" evidence="13">
    <location>
        <begin position="208"/>
        <end position="233"/>
    </location>
</feature>
<evidence type="ECO:0000256" key="1">
    <source>
        <dbReference type="ARBA" id="ARBA00004141"/>
    </source>
</evidence>
<feature type="transmembrane region" description="Helical" evidence="13">
    <location>
        <begin position="135"/>
        <end position="157"/>
    </location>
</feature>
<evidence type="ECO:0000256" key="9">
    <source>
        <dbReference type="ARBA" id="ARBA00023136"/>
    </source>
</evidence>
<evidence type="ECO:0000256" key="11">
    <source>
        <dbReference type="ARBA" id="ARBA00034430"/>
    </source>
</evidence>
<dbReference type="PANTHER" id="PTHR11767:SF20">
    <property type="entry name" value="ATP-SENSITIVE INWARD RECTIFIER POTASSIUM CHANNEL 15"/>
    <property type="match status" value="1"/>
</dbReference>
<organism evidence="16 17">
    <name type="scientific">Hemibagrus guttatus</name>
    <dbReference type="NCBI Taxonomy" id="175788"/>
    <lineage>
        <taxon>Eukaryota</taxon>
        <taxon>Metazoa</taxon>
        <taxon>Chordata</taxon>
        <taxon>Craniata</taxon>
        <taxon>Vertebrata</taxon>
        <taxon>Euteleostomi</taxon>
        <taxon>Actinopterygii</taxon>
        <taxon>Neopterygii</taxon>
        <taxon>Teleostei</taxon>
        <taxon>Ostariophysi</taxon>
        <taxon>Siluriformes</taxon>
        <taxon>Bagridae</taxon>
        <taxon>Hemibagrus</taxon>
    </lineage>
</organism>
<dbReference type="AlphaFoldDB" id="A0AAE0QHZ4"/>
<evidence type="ECO:0000259" key="14">
    <source>
        <dbReference type="Pfam" id="PF01007"/>
    </source>
</evidence>
<dbReference type="GO" id="GO:0005242">
    <property type="term" value="F:inward rectifier potassium channel activity"/>
    <property type="evidence" value="ECO:0007669"/>
    <property type="project" value="InterPro"/>
</dbReference>
<feature type="domain" description="Potassium channel inwardly rectifying transmembrane" evidence="14">
    <location>
        <begin position="98"/>
        <end position="238"/>
    </location>
</feature>
<dbReference type="FunFam" id="1.10.287.70:FF:000036">
    <property type="entry name" value="ATP-sensitive inward rectifier potassium channel 1"/>
    <property type="match status" value="1"/>
</dbReference>
<gene>
    <name evidence="16" type="ORF">QTP70_002922</name>
</gene>
<evidence type="ECO:0000256" key="7">
    <source>
        <dbReference type="ARBA" id="ARBA00022989"/>
    </source>
</evidence>
<dbReference type="GO" id="GO:1990573">
    <property type="term" value="P:potassium ion import across plasma membrane"/>
    <property type="evidence" value="ECO:0007669"/>
    <property type="project" value="TreeGrafter"/>
</dbReference>
<dbReference type="Pfam" id="PF01007">
    <property type="entry name" value="IRK"/>
    <property type="match status" value="1"/>
</dbReference>
<dbReference type="GO" id="GO:0034702">
    <property type="term" value="C:monoatomic ion channel complex"/>
    <property type="evidence" value="ECO:0007669"/>
    <property type="project" value="UniProtKB-KW"/>
</dbReference>
<comment type="catalytic activity">
    <reaction evidence="11">
        <text>K(+)(in) = K(+)(out)</text>
        <dbReference type="Rhea" id="RHEA:29463"/>
        <dbReference type="ChEBI" id="CHEBI:29103"/>
    </reaction>
</comment>
<evidence type="ECO:0000256" key="8">
    <source>
        <dbReference type="ARBA" id="ARBA00023065"/>
    </source>
</evidence>
<dbReference type="PRINTS" id="PR01320">
    <property type="entry name" value="KIRCHANNEL"/>
</dbReference>
<dbReference type="EMBL" id="JAUCMX010000015">
    <property type="protein sequence ID" value="KAK3521271.1"/>
    <property type="molecule type" value="Genomic_DNA"/>
</dbReference>
<dbReference type="GO" id="GO:0005886">
    <property type="term" value="C:plasma membrane"/>
    <property type="evidence" value="ECO:0007669"/>
    <property type="project" value="TreeGrafter"/>
</dbReference>
<dbReference type="GO" id="GO:0034765">
    <property type="term" value="P:regulation of monoatomic ion transmembrane transport"/>
    <property type="evidence" value="ECO:0007669"/>
    <property type="project" value="TreeGrafter"/>
</dbReference>
<evidence type="ECO:0000256" key="6">
    <source>
        <dbReference type="ARBA" id="ARBA00022958"/>
    </source>
</evidence>
<evidence type="ECO:0000256" key="13">
    <source>
        <dbReference type="SAM" id="Phobius"/>
    </source>
</evidence>
<evidence type="ECO:0000313" key="16">
    <source>
        <dbReference type="EMBL" id="KAK3521271.1"/>
    </source>
</evidence>
<dbReference type="Pfam" id="PF17655">
    <property type="entry name" value="IRK_C"/>
    <property type="match status" value="1"/>
</dbReference>
<reference evidence="16" key="1">
    <citation type="submission" date="2023-06" db="EMBL/GenBank/DDBJ databases">
        <title>Male Hemibagrus guttatus genome.</title>
        <authorList>
            <person name="Bian C."/>
        </authorList>
    </citation>
    <scope>NUCLEOTIDE SEQUENCE</scope>
    <source>
        <strain evidence="16">Male_cb2023</strain>
        <tissue evidence="16">Muscle</tissue>
    </source>
</reference>
<comment type="caution">
    <text evidence="16">The sequence shown here is derived from an EMBL/GenBank/DDBJ whole genome shotgun (WGS) entry which is preliminary data.</text>
</comment>
<keyword evidence="7 13" id="KW-1133">Transmembrane helix</keyword>
<evidence type="ECO:0008006" key="18">
    <source>
        <dbReference type="Google" id="ProtNLM"/>
    </source>
</evidence>
<evidence type="ECO:0000259" key="15">
    <source>
        <dbReference type="Pfam" id="PF17655"/>
    </source>
</evidence>
<keyword evidence="8 12" id="KW-0406">Ion transport</keyword>
<name>A0AAE0QHZ4_9TELE</name>
<accession>A0AAE0QHZ4</accession>
<evidence type="ECO:0000256" key="5">
    <source>
        <dbReference type="ARBA" id="ARBA00022882"/>
    </source>
</evidence>
<keyword evidence="9 13" id="KW-0472">Membrane</keyword>
<keyword evidence="3 12" id="KW-0633">Potassium transport</keyword>
<dbReference type="Proteomes" id="UP001274896">
    <property type="component" value="Unassembled WGS sequence"/>
</dbReference>
<proteinExistence type="inferred from homology"/>
<keyword evidence="10 12" id="KW-0407">Ion channel</keyword>
<dbReference type="InterPro" id="IPR041647">
    <property type="entry name" value="IRK_C"/>
</dbReference>
<dbReference type="InterPro" id="IPR016449">
    <property type="entry name" value="K_chnl_inward-rec_Kir"/>
</dbReference>
<protein>
    <recommendedName>
        <fullName evidence="18">ATP-sensitive inward rectifier potassium channel 15</fullName>
    </recommendedName>
</protein>
<keyword evidence="17" id="KW-1185">Reference proteome</keyword>
<dbReference type="GO" id="GO:0007399">
    <property type="term" value="P:nervous system development"/>
    <property type="evidence" value="ECO:0007669"/>
    <property type="project" value="UniProtKB-ARBA"/>
</dbReference>
<dbReference type="SUPFAM" id="SSF81296">
    <property type="entry name" value="E set domains"/>
    <property type="match status" value="1"/>
</dbReference>
<evidence type="ECO:0000256" key="10">
    <source>
        <dbReference type="ARBA" id="ARBA00023303"/>
    </source>
</evidence>
<keyword evidence="4 12" id="KW-0812">Transmembrane</keyword>